<gene>
    <name evidence="2" type="ORF">GN244_ATG11484</name>
</gene>
<proteinExistence type="predicted"/>
<dbReference type="AlphaFoldDB" id="A0A833WBW3"/>
<organism evidence="2 3">
    <name type="scientific">Phytophthora infestans</name>
    <name type="common">Potato late blight agent</name>
    <name type="synonym">Botrytis infestans</name>
    <dbReference type="NCBI Taxonomy" id="4787"/>
    <lineage>
        <taxon>Eukaryota</taxon>
        <taxon>Sar</taxon>
        <taxon>Stramenopiles</taxon>
        <taxon>Oomycota</taxon>
        <taxon>Peronosporomycetes</taxon>
        <taxon>Peronosporales</taxon>
        <taxon>Peronosporaceae</taxon>
        <taxon>Phytophthora</taxon>
    </lineage>
</organism>
<accession>A0A833WBW3</accession>
<keyword evidence="1" id="KW-0732">Signal</keyword>
<evidence type="ECO:0000313" key="3">
    <source>
        <dbReference type="Proteomes" id="UP000602510"/>
    </source>
</evidence>
<name>A0A833WBW3_PHYIN</name>
<feature type="chain" id="PRO_5032356517" evidence="1">
    <location>
        <begin position="22"/>
        <end position="92"/>
    </location>
</feature>
<feature type="signal peptide" evidence="1">
    <location>
        <begin position="1"/>
        <end position="21"/>
    </location>
</feature>
<keyword evidence="3" id="KW-1185">Reference proteome</keyword>
<dbReference type="EMBL" id="WSZM01000264">
    <property type="protein sequence ID" value="KAF4036768.1"/>
    <property type="molecule type" value="Genomic_DNA"/>
</dbReference>
<comment type="caution">
    <text evidence="2">The sequence shown here is derived from an EMBL/GenBank/DDBJ whole genome shotgun (WGS) entry which is preliminary data.</text>
</comment>
<evidence type="ECO:0000256" key="1">
    <source>
        <dbReference type="SAM" id="SignalP"/>
    </source>
</evidence>
<protein>
    <submittedName>
        <fullName evidence="2">Uncharacterized protein</fullName>
    </submittedName>
</protein>
<sequence>MINTFSASSLIIQCAPAAASAATTTHDVTFQLCVRPIVKNSINQQDTFGETQLSRWLNGEGFFARDEAGCKDGRCLVCWAPQFGEWPKLMQL</sequence>
<dbReference type="Proteomes" id="UP000602510">
    <property type="component" value="Unassembled WGS sequence"/>
</dbReference>
<reference evidence="2" key="1">
    <citation type="submission" date="2020-04" db="EMBL/GenBank/DDBJ databases">
        <title>Hybrid Assembly of Korean Phytophthora infestans isolates.</title>
        <authorList>
            <person name="Prokchorchik M."/>
            <person name="Lee Y."/>
            <person name="Seo J."/>
            <person name="Cho J.-H."/>
            <person name="Park Y.-E."/>
            <person name="Jang D.-C."/>
            <person name="Im J.-S."/>
            <person name="Choi J.-G."/>
            <person name="Park H.-J."/>
            <person name="Lee G.-B."/>
            <person name="Lee Y.-G."/>
            <person name="Hong S.-Y."/>
            <person name="Cho K."/>
            <person name="Sohn K.H."/>
        </authorList>
    </citation>
    <scope>NUCLEOTIDE SEQUENCE</scope>
    <source>
        <strain evidence="2">KR_1_A1</strain>
    </source>
</reference>
<evidence type="ECO:0000313" key="2">
    <source>
        <dbReference type="EMBL" id="KAF4036768.1"/>
    </source>
</evidence>